<dbReference type="EMBL" id="LRFG02000002">
    <property type="protein sequence ID" value="PCO05743.1"/>
    <property type="molecule type" value="Genomic_DNA"/>
</dbReference>
<evidence type="ECO:0000313" key="2">
    <source>
        <dbReference type="EMBL" id="PCO05743.1"/>
    </source>
</evidence>
<dbReference type="RefSeq" id="WP_067083063.1">
    <property type="nucleotide sequence ID" value="NZ_LRFG02000002.1"/>
</dbReference>
<feature type="transmembrane region" description="Helical" evidence="1">
    <location>
        <begin position="95"/>
        <end position="117"/>
    </location>
</feature>
<reference evidence="2" key="1">
    <citation type="submission" date="2017-08" db="EMBL/GenBank/DDBJ databases">
        <title>Microbulbifer marisrubri sp. nov., a halophilic alphaproteobacterium isolated from marine sediment of the Yellow Sea, China.</title>
        <authorList>
            <person name="Zhang G."/>
            <person name="Xiong Q."/>
        </authorList>
    </citation>
    <scope>NUCLEOTIDE SEQUENCE [LARGE SCALE GENOMIC DNA]</scope>
    <source>
        <strain evidence="2">WRN-8</strain>
    </source>
</reference>
<protein>
    <submittedName>
        <fullName evidence="2">Uncharacterized protein</fullName>
    </submittedName>
</protein>
<gene>
    <name evidence="2" type="ORF">AWR36_006950</name>
</gene>
<keyword evidence="1" id="KW-0812">Transmembrane</keyword>
<accession>A0ABX4I0K8</accession>
<evidence type="ECO:0000256" key="1">
    <source>
        <dbReference type="SAM" id="Phobius"/>
    </source>
</evidence>
<evidence type="ECO:0000313" key="3">
    <source>
        <dbReference type="Proteomes" id="UP000218427"/>
    </source>
</evidence>
<organism evidence="2 3">
    <name type="scientific">Microbulbifer flavimaris</name>
    <dbReference type="NCBI Taxonomy" id="1781068"/>
    <lineage>
        <taxon>Bacteria</taxon>
        <taxon>Pseudomonadati</taxon>
        <taxon>Pseudomonadota</taxon>
        <taxon>Gammaproteobacteria</taxon>
        <taxon>Cellvibrionales</taxon>
        <taxon>Microbulbiferaceae</taxon>
        <taxon>Microbulbifer</taxon>
    </lineage>
</organism>
<keyword evidence="1" id="KW-1133">Transmembrane helix</keyword>
<comment type="caution">
    <text evidence="2">The sequence shown here is derived from an EMBL/GenBank/DDBJ whole genome shotgun (WGS) entry which is preliminary data.</text>
</comment>
<keyword evidence="1" id="KW-0472">Membrane</keyword>
<dbReference type="Proteomes" id="UP000218427">
    <property type="component" value="Unassembled WGS sequence"/>
</dbReference>
<dbReference type="PROSITE" id="PS51257">
    <property type="entry name" value="PROKAR_LIPOPROTEIN"/>
    <property type="match status" value="1"/>
</dbReference>
<proteinExistence type="predicted"/>
<sequence>MRYSVVVVFSVLFFLSGCTSLQPVELGSIELQEKIVKEDLVAVGDRIKVVLDSGERKSFKVAEVTPTHIYGADDSVSIDSIAALESREFSGGKTALLVGSAYLICGIMAAIGASIMIGF</sequence>
<keyword evidence="3" id="KW-1185">Reference proteome</keyword>
<name>A0ABX4I0K8_9GAMM</name>